<proteinExistence type="predicted"/>
<sequence>MGTLFCSALMCMSLPPLHPPAQPHHCSPMTPVVVIRHCRASPSRATTAGRLFQDAYHLNQLQFCVHGVVGAAPASSFVPDPSLNADAALQVQVHPASLTWRYSGPSPACCQVYLSFLPCSLSCEEVDAAT</sequence>
<evidence type="ECO:0000313" key="1">
    <source>
        <dbReference type="EMBL" id="EMS67403.1"/>
    </source>
</evidence>
<reference evidence="1" key="1">
    <citation type="journal article" date="2013" name="Nature">
        <title>Draft genome of the wheat A-genome progenitor Triticum urartu.</title>
        <authorList>
            <person name="Ling H.Q."/>
            <person name="Zhao S."/>
            <person name="Liu D."/>
            <person name="Wang J."/>
            <person name="Sun H."/>
            <person name="Zhang C."/>
            <person name="Fan H."/>
            <person name="Li D."/>
            <person name="Dong L."/>
            <person name="Tao Y."/>
            <person name="Gao C."/>
            <person name="Wu H."/>
            <person name="Li Y."/>
            <person name="Cui Y."/>
            <person name="Guo X."/>
            <person name="Zheng S."/>
            <person name="Wang B."/>
            <person name="Yu K."/>
            <person name="Liang Q."/>
            <person name="Yang W."/>
            <person name="Lou X."/>
            <person name="Chen J."/>
            <person name="Feng M."/>
            <person name="Jian J."/>
            <person name="Zhang X."/>
            <person name="Luo G."/>
            <person name="Jiang Y."/>
            <person name="Liu J."/>
            <person name="Wang Z."/>
            <person name="Sha Y."/>
            <person name="Zhang B."/>
            <person name="Wu H."/>
            <person name="Tang D."/>
            <person name="Shen Q."/>
            <person name="Xue P."/>
            <person name="Zou S."/>
            <person name="Wang X."/>
            <person name="Liu X."/>
            <person name="Wang F."/>
            <person name="Yang Y."/>
            <person name="An X."/>
            <person name="Dong Z."/>
            <person name="Zhang K."/>
            <person name="Zhang X."/>
            <person name="Luo M.C."/>
            <person name="Dvorak J."/>
            <person name="Tong Y."/>
            <person name="Wang J."/>
            <person name="Yang H."/>
            <person name="Li Z."/>
            <person name="Wang D."/>
            <person name="Zhang A."/>
            <person name="Wang J."/>
        </authorList>
    </citation>
    <scope>NUCLEOTIDE SEQUENCE</scope>
</reference>
<gene>
    <name evidence="1" type="ORF">TRIUR3_16244</name>
</gene>
<name>M7ZW53_TRIUA</name>
<accession>M7ZW53</accession>
<organism evidence="1">
    <name type="scientific">Triticum urartu</name>
    <name type="common">Red wild einkorn</name>
    <name type="synonym">Crithodium urartu</name>
    <dbReference type="NCBI Taxonomy" id="4572"/>
    <lineage>
        <taxon>Eukaryota</taxon>
        <taxon>Viridiplantae</taxon>
        <taxon>Streptophyta</taxon>
        <taxon>Embryophyta</taxon>
        <taxon>Tracheophyta</taxon>
        <taxon>Spermatophyta</taxon>
        <taxon>Magnoliopsida</taxon>
        <taxon>Liliopsida</taxon>
        <taxon>Poales</taxon>
        <taxon>Poaceae</taxon>
        <taxon>BOP clade</taxon>
        <taxon>Pooideae</taxon>
        <taxon>Triticodae</taxon>
        <taxon>Triticeae</taxon>
        <taxon>Triticinae</taxon>
        <taxon>Triticum</taxon>
    </lineage>
</organism>
<dbReference type="AlphaFoldDB" id="M7ZW53"/>
<dbReference type="EMBL" id="KD019506">
    <property type="protein sequence ID" value="EMS67403.1"/>
    <property type="molecule type" value="Genomic_DNA"/>
</dbReference>
<protein>
    <submittedName>
        <fullName evidence="1">Uncharacterized protein</fullName>
    </submittedName>
</protein>